<reference evidence="1" key="1">
    <citation type="journal article" date="2025" name="Int. J. Syst. Evol. Microbiol.">
        <title>Inconstantimicrobium mannanitabidum sp. nov., a novel member of the family Clostridiaceae isolated from anoxic soil under the treatment of reductive soil disinfestation.</title>
        <authorList>
            <person name="Ueki A."/>
            <person name="Tonouchi A."/>
            <person name="Honma S."/>
            <person name="Kaku N."/>
            <person name="Ueki K."/>
        </authorList>
    </citation>
    <scope>NUCLEOTIDE SEQUENCE</scope>
    <source>
        <strain evidence="1">TW13</strain>
    </source>
</reference>
<comment type="caution">
    <text evidence="1">The sequence shown here is derived from an EMBL/GenBank/DDBJ whole genome shotgun (WGS) entry which is preliminary data.</text>
</comment>
<proteinExistence type="predicted"/>
<accession>A0ACB5RF53</accession>
<dbReference type="Proteomes" id="UP001058074">
    <property type="component" value="Unassembled WGS sequence"/>
</dbReference>
<sequence>MKNLKRIIVWSLIAIIIQNAIFLYVENVYLSTDLKIKAEKVEDSKDVNVKDMEVSLKSGIENIQVSYNGRFASYMNNGKLCVLDTKTNEEKSLTTSENSDIVFYKWLHNDTNMIAIKKVLENGVYHFEPVAFDAKKGQERELTDFDFNKLKIPLYTSKDTIDDVVFSTATHSIYIKIKKSTGRYNVYYANVMNQLKLVKSNRIIGKIAVPTTSTNAVMEEYGGVRILNQEYGLKIPGVQTPKILGTDSNDNVYFGNYVDEKITKIYYGVISNKVIQWNELNLPTATAEKNILVDYSGKVYINDELKGQVTELTSNKTIQYKGKLLQTYSNGIISTDNNKLIKNILK</sequence>
<gene>
    <name evidence="1" type="ORF">rsdtw13_30330</name>
</gene>
<protein>
    <submittedName>
        <fullName evidence="1">Uncharacterized protein</fullName>
    </submittedName>
</protein>
<keyword evidence="2" id="KW-1185">Reference proteome</keyword>
<dbReference type="EMBL" id="BROD01000001">
    <property type="protein sequence ID" value="GKX67775.1"/>
    <property type="molecule type" value="Genomic_DNA"/>
</dbReference>
<evidence type="ECO:0000313" key="1">
    <source>
        <dbReference type="EMBL" id="GKX67775.1"/>
    </source>
</evidence>
<organism evidence="1 2">
    <name type="scientific">Inconstantimicrobium mannanitabidum</name>
    <dbReference type="NCBI Taxonomy" id="1604901"/>
    <lineage>
        <taxon>Bacteria</taxon>
        <taxon>Bacillati</taxon>
        <taxon>Bacillota</taxon>
        <taxon>Clostridia</taxon>
        <taxon>Eubacteriales</taxon>
        <taxon>Clostridiaceae</taxon>
        <taxon>Inconstantimicrobium</taxon>
    </lineage>
</organism>
<evidence type="ECO:0000313" key="2">
    <source>
        <dbReference type="Proteomes" id="UP001058074"/>
    </source>
</evidence>
<name>A0ACB5RF53_9CLOT</name>